<dbReference type="VEuPathDB" id="FungiDB:FOIG_13820"/>
<reference evidence="5" key="1">
    <citation type="submission" date="2016-09" db="EMBL/GenBank/DDBJ databases">
        <authorList>
            <person name="Guldener U."/>
        </authorList>
    </citation>
    <scope>NUCLEOTIDE SEQUENCE [LARGE SCALE GENOMIC DNA]</scope>
    <source>
        <strain evidence="5">V64-1</strain>
    </source>
</reference>
<dbReference type="InterPro" id="IPR025110">
    <property type="entry name" value="AMP-bd_C"/>
</dbReference>
<dbReference type="VEuPathDB" id="FungiDB:FOZG_04407"/>
<dbReference type="PROSITE" id="PS00455">
    <property type="entry name" value="AMP_BINDING"/>
    <property type="match status" value="1"/>
</dbReference>
<dbReference type="EMBL" id="FMJY01000001">
    <property type="protein sequence ID" value="SCO75837.1"/>
    <property type="molecule type" value="Genomic_DNA"/>
</dbReference>
<gene>
    <name evidence="4" type="ORF">FRV6_00049</name>
</gene>
<evidence type="ECO:0000259" key="2">
    <source>
        <dbReference type="Pfam" id="PF00501"/>
    </source>
</evidence>
<dbReference type="GO" id="GO:0006631">
    <property type="term" value="P:fatty acid metabolic process"/>
    <property type="evidence" value="ECO:0007669"/>
    <property type="project" value="TreeGrafter"/>
</dbReference>
<dbReference type="VEuPathDB" id="FungiDB:FOMG_05966"/>
<evidence type="ECO:0008006" key="6">
    <source>
        <dbReference type="Google" id="ProtNLM"/>
    </source>
</evidence>
<dbReference type="AlphaFoldDB" id="A0A2H3SH70"/>
<dbReference type="OrthoDB" id="6614653at2759"/>
<dbReference type="VEuPathDB" id="FungiDB:FOC4_g10000995"/>
<dbReference type="PANTHER" id="PTHR43201">
    <property type="entry name" value="ACYL-COA SYNTHETASE"/>
    <property type="match status" value="1"/>
</dbReference>
<comment type="similarity">
    <text evidence="1">Belongs to the ATP-dependent AMP-binding enzyme family.</text>
</comment>
<dbReference type="InterPro" id="IPR045851">
    <property type="entry name" value="AMP-bd_C_sf"/>
</dbReference>
<dbReference type="VEuPathDB" id="FungiDB:HZS61_007223"/>
<evidence type="ECO:0000256" key="1">
    <source>
        <dbReference type="ARBA" id="ARBA00006432"/>
    </source>
</evidence>
<dbReference type="Gene3D" id="3.40.50.12780">
    <property type="entry name" value="N-terminal domain of ligase-like"/>
    <property type="match status" value="1"/>
</dbReference>
<sequence length="571" mass="64021">MSPINPKLPQDPYLVDFIHHSQSLPPDHVIVVDHETGVKATITELITAVCEYRVRLGQELGMDILCSVREGEEVFIATMFPPGYDFLVAFLAILSLGVGVVPLATKLLPQEAAYFVSQSGSRFILCDQKRLKLANTASGIVTNSENIWEHTKLQVLCLEAIHPSSISSPCLKVEFNPDWTPSVEAPSLILFTSGTTGPPKGAIFPRKYLHNLSRVVIESFQVTRQDIFLHSRGVHWVTGVRYFSGIILAGARVEFCESRMSPTWWCRRVAEGGISMCYDMPRVWMSIMRAIESLPSLPSKGQISIDNVKEGLKSVRLMMSGGTPAIRKVIDYWNHSLPRGKYVNIWGITELGGMVTYHDADTRSSDTRCVGRLLPNASVKFDENGQACVKSPLMFLRYVSDPERTKQALDEEGFFRTGDAVEIHGNKVFISGRIGLDYIRFKGLKMCAADIEEKLNELPYVHESAVMPVPDEEFGQRVAAVIHVKFQTELPVLKRIRVDLESSLPQYKLPTILTLVDVPLPRTTTGKLAKTAIRKDYVETEVAPAVYKERWHISYESGPRRTCIWDWGGMH</sequence>
<dbReference type="Gene3D" id="3.30.300.30">
    <property type="match status" value="1"/>
</dbReference>
<feature type="domain" description="AMP-binding enzyme C-terminal" evidence="3">
    <location>
        <begin position="451"/>
        <end position="527"/>
    </location>
</feature>
<dbReference type="InterPro" id="IPR042099">
    <property type="entry name" value="ANL_N_sf"/>
</dbReference>
<protein>
    <recommendedName>
        <fullName evidence="6">AMP-dependent synthetase/ligase domain-containing protein</fullName>
    </recommendedName>
</protein>
<dbReference type="Pfam" id="PF00501">
    <property type="entry name" value="AMP-binding"/>
    <property type="match status" value="1"/>
</dbReference>
<dbReference type="GO" id="GO:0031956">
    <property type="term" value="F:medium-chain fatty acid-CoA ligase activity"/>
    <property type="evidence" value="ECO:0007669"/>
    <property type="project" value="TreeGrafter"/>
</dbReference>
<feature type="domain" description="AMP-dependent synthetase/ligase" evidence="2">
    <location>
        <begin position="27"/>
        <end position="398"/>
    </location>
</feature>
<accession>A0A2H3SH70</accession>
<name>A0A2H3SH70_FUSOX</name>
<evidence type="ECO:0000313" key="4">
    <source>
        <dbReference type="EMBL" id="SCO75837.1"/>
    </source>
</evidence>
<dbReference type="VEuPathDB" id="FungiDB:FOC1_g10007922"/>
<organism evidence="4 5">
    <name type="scientific">Fusarium oxysporum</name>
    <name type="common">Fusarium vascular wilt</name>
    <dbReference type="NCBI Taxonomy" id="5507"/>
    <lineage>
        <taxon>Eukaryota</taxon>
        <taxon>Fungi</taxon>
        <taxon>Dikarya</taxon>
        <taxon>Ascomycota</taxon>
        <taxon>Pezizomycotina</taxon>
        <taxon>Sordariomycetes</taxon>
        <taxon>Hypocreomycetidae</taxon>
        <taxon>Hypocreales</taxon>
        <taxon>Nectriaceae</taxon>
        <taxon>Fusarium</taxon>
        <taxon>Fusarium oxysporum species complex</taxon>
    </lineage>
</organism>
<dbReference type="InterPro" id="IPR020845">
    <property type="entry name" value="AMP-binding_CS"/>
</dbReference>
<dbReference type="Pfam" id="PF13193">
    <property type="entry name" value="AMP-binding_C"/>
    <property type="match status" value="1"/>
</dbReference>
<dbReference type="Proteomes" id="UP000219369">
    <property type="component" value="Unassembled WGS sequence"/>
</dbReference>
<proteinExistence type="inferred from homology"/>
<evidence type="ECO:0000259" key="3">
    <source>
        <dbReference type="Pfam" id="PF13193"/>
    </source>
</evidence>
<dbReference type="VEuPathDB" id="FungiDB:FOXG_07378"/>
<dbReference type="InterPro" id="IPR000873">
    <property type="entry name" value="AMP-dep_synth/lig_dom"/>
</dbReference>
<evidence type="ECO:0000313" key="5">
    <source>
        <dbReference type="Proteomes" id="UP000219369"/>
    </source>
</evidence>
<dbReference type="PANTHER" id="PTHR43201:SF8">
    <property type="entry name" value="ACYL-COA SYNTHETASE FAMILY MEMBER 3"/>
    <property type="match status" value="1"/>
</dbReference>
<dbReference type="SUPFAM" id="SSF56801">
    <property type="entry name" value="Acetyl-CoA synthetase-like"/>
    <property type="match status" value="1"/>
</dbReference>